<keyword evidence="3" id="KW-1185">Reference proteome</keyword>
<name>A0A6A6HWZ4_9PLEO</name>
<protein>
    <submittedName>
        <fullName evidence="2">Uncharacterized protein</fullName>
    </submittedName>
</protein>
<evidence type="ECO:0000313" key="3">
    <source>
        <dbReference type="Proteomes" id="UP000800094"/>
    </source>
</evidence>
<organism evidence="2 3">
    <name type="scientific">Trematosphaeria pertusa</name>
    <dbReference type="NCBI Taxonomy" id="390896"/>
    <lineage>
        <taxon>Eukaryota</taxon>
        <taxon>Fungi</taxon>
        <taxon>Dikarya</taxon>
        <taxon>Ascomycota</taxon>
        <taxon>Pezizomycotina</taxon>
        <taxon>Dothideomycetes</taxon>
        <taxon>Pleosporomycetidae</taxon>
        <taxon>Pleosporales</taxon>
        <taxon>Massarineae</taxon>
        <taxon>Trematosphaeriaceae</taxon>
        <taxon>Trematosphaeria</taxon>
    </lineage>
</organism>
<evidence type="ECO:0000256" key="1">
    <source>
        <dbReference type="SAM" id="MobiDB-lite"/>
    </source>
</evidence>
<dbReference type="RefSeq" id="XP_033677292.1">
    <property type="nucleotide sequence ID" value="XM_033820093.1"/>
</dbReference>
<proteinExistence type="predicted"/>
<feature type="compositionally biased region" description="Basic and acidic residues" evidence="1">
    <location>
        <begin position="16"/>
        <end position="27"/>
    </location>
</feature>
<gene>
    <name evidence="2" type="ORF">BU26DRAFT_158160</name>
</gene>
<dbReference type="EMBL" id="ML987208">
    <property type="protein sequence ID" value="KAF2242288.1"/>
    <property type="molecule type" value="Genomic_DNA"/>
</dbReference>
<dbReference type="GeneID" id="54573423"/>
<dbReference type="Proteomes" id="UP000800094">
    <property type="component" value="Unassembled WGS sequence"/>
</dbReference>
<evidence type="ECO:0000313" key="2">
    <source>
        <dbReference type="EMBL" id="KAF2242288.1"/>
    </source>
</evidence>
<feature type="region of interest" description="Disordered" evidence="1">
    <location>
        <begin position="1"/>
        <end position="27"/>
    </location>
</feature>
<feature type="region of interest" description="Disordered" evidence="1">
    <location>
        <begin position="47"/>
        <end position="68"/>
    </location>
</feature>
<sequence>MRLPRGPLSNLSGGDSSHKELLDEEHHSVGPNAVSCANLQLQRPSTLAGWLGGPTGATQPRPLSAQRNPPQIQRAGLQTRPQSVFARTSAVSRSRLLQLRLVGGVRREQITALIYDGRGRPASQPMSAVCETRSSPRRSDDQVREIIFDFSLFAARLGKDFRQLNKIHID</sequence>
<dbReference type="AlphaFoldDB" id="A0A6A6HWZ4"/>
<reference evidence="2" key="1">
    <citation type="journal article" date="2020" name="Stud. Mycol.">
        <title>101 Dothideomycetes genomes: a test case for predicting lifestyles and emergence of pathogens.</title>
        <authorList>
            <person name="Haridas S."/>
            <person name="Albert R."/>
            <person name="Binder M."/>
            <person name="Bloem J."/>
            <person name="Labutti K."/>
            <person name="Salamov A."/>
            <person name="Andreopoulos B."/>
            <person name="Baker S."/>
            <person name="Barry K."/>
            <person name="Bills G."/>
            <person name="Bluhm B."/>
            <person name="Cannon C."/>
            <person name="Castanera R."/>
            <person name="Culley D."/>
            <person name="Daum C."/>
            <person name="Ezra D."/>
            <person name="Gonzalez J."/>
            <person name="Henrissat B."/>
            <person name="Kuo A."/>
            <person name="Liang C."/>
            <person name="Lipzen A."/>
            <person name="Lutzoni F."/>
            <person name="Magnuson J."/>
            <person name="Mondo S."/>
            <person name="Nolan M."/>
            <person name="Ohm R."/>
            <person name="Pangilinan J."/>
            <person name="Park H.-J."/>
            <person name="Ramirez L."/>
            <person name="Alfaro M."/>
            <person name="Sun H."/>
            <person name="Tritt A."/>
            <person name="Yoshinaga Y."/>
            <person name="Zwiers L.-H."/>
            <person name="Turgeon B."/>
            <person name="Goodwin S."/>
            <person name="Spatafora J."/>
            <person name="Crous P."/>
            <person name="Grigoriev I."/>
        </authorList>
    </citation>
    <scope>NUCLEOTIDE SEQUENCE</scope>
    <source>
        <strain evidence="2">CBS 122368</strain>
    </source>
</reference>
<accession>A0A6A6HWZ4</accession>